<gene>
    <name evidence="1" type="primary">Cnig_chr_III.g10974</name>
    <name evidence="1" type="ORF">B9Z55_010974</name>
</gene>
<organism evidence="1 2">
    <name type="scientific">Caenorhabditis nigoni</name>
    <dbReference type="NCBI Taxonomy" id="1611254"/>
    <lineage>
        <taxon>Eukaryota</taxon>
        <taxon>Metazoa</taxon>
        <taxon>Ecdysozoa</taxon>
        <taxon>Nematoda</taxon>
        <taxon>Chromadorea</taxon>
        <taxon>Rhabditida</taxon>
        <taxon>Rhabditina</taxon>
        <taxon>Rhabditomorpha</taxon>
        <taxon>Rhabditoidea</taxon>
        <taxon>Rhabditidae</taxon>
        <taxon>Peloderinae</taxon>
        <taxon>Caenorhabditis</taxon>
    </lineage>
</organism>
<dbReference type="OrthoDB" id="5843099at2759"/>
<reference evidence="2" key="1">
    <citation type="submission" date="2017-10" db="EMBL/GenBank/DDBJ databases">
        <title>Rapid genome shrinkage in a self-fertile nematode reveals novel sperm competition proteins.</title>
        <authorList>
            <person name="Yin D."/>
            <person name="Schwarz E.M."/>
            <person name="Thomas C.G."/>
            <person name="Felde R.L."/>
            <person name="Korf I.F."/>
            <person name="Cutter A.D."/>
            <person name="Schartner C.M."/>
            <person name="Ralston E.J."/>
            <person name="Meyer B.J."/>
            <person name="Haag E.S."/>
        </authorList>
    </citation>
    <scope>NUCLEOTIDE SEQUENCE [LARGE SCALE GENOMIC DNA]</scope>
    <source>
        <strain evidence="2">JU1422</strain>
    </source>
</reference>
<evidence type="ECO:0000313" key="2">
    <source>
        <dbReference type="Proteomes" id="UP000230233"/>
    </source>
</evidence>
<evidence type="ECO:0000313" key="1">
    <source>
        <dbReference type="EMBL" id="PIC39215.1"/>
    </source>
</evidence>
<dbReference type="EMBL" id="PDUG01000003">
    <property type="protein sequence ID" value="PIC39215.1"/>
    <property type="molecule type" value="Genomic_DNA"/>
</dbReference>
<dbReference type="PANTHER" id="PTHR31006:SF0">
    <property type="entry name" value="F-BOX ASSOCIATED DOMAIN-CONTAINING PROTEIN-RELATED"/>
    <property type="match status" value="1"/>
</dbReference>
<keyword evidence="2" id="KW-1185">Reference proteome</keyword>
<comment type="caution">
    <text evidence="1">The sequence shown here is derived from an EMBL/GenBank/DDBJ whole genome shotgun (WGS) entry which is preliminary data.</text>
</comment>
<name>A0A2G5UI32_9PELO</name>
<dbReference type="Proteomes" id="UP000230233">
    <property type="component" value="Chromosome III"/>
</dbReference>
<proteinExistence type="predicted"/>
<accession>A0A2G5UI32</accession>
<dbReference type="InterPro" id="IPR042317">
    <property type="entry name" value="She-1-like"/>
</dbReference>
<protein>
    <recommendedName>
        <fullName evidence="3">F-box associated domain-containing protein</fullName>
    </recommendedName>
</protein>
<evidence type="ECO:0008006" key="3">
    <source>
        <dbReference type="Google" id="ProtNLM"/>
    </source>
</evidence>
<sequence>MTIFLQDNVVVTVQFHHDYRSGKLFELIFSQLGEDTQIQWRQCILEQSPKNRSMILKSCNYYEEAVKFAEKWMKKCKYELKAINVQMKNYPMDKTQIKSFPKCKCIRIGADDVETFRWWLQKVPNQIESIHLGVLDADREVFTIPSDLLNAPQIMETSECTLWCSADFSDEQFLNLKASDLSFYCVNIIDQGINEYIRRWVNGKGVPKFVRALLWGNKARDYAEMTRELEYRHWDAEFEEEAGFCGDFERICGHGNCVQIYSKIDPYESLTLLVSSEGVAIYGTGHKKEYNGKTYSVYSFPHC</sequence>
<dbReference type="PANTHER" id="PTHR31006">
    <property type="entry name" value="F-BOX DOMAIN-CONTAINING PROTEIN-RELATED-RELATED"/>
    <property type="match status" value="1"/>
</dbReference>
<dbReference type="AlphaFoldDB" id="A0A2G5UI32"/>